<evidence type="ECO:0000259" key="1">
    <source>
        <dbReference type="Pfam" id="PF00535"/>
    </source>
</evidence>
<protein>
    <submittedName>
        <fullName evidence="2">Glycosyltransferase family 2 protein</fullName>
    </submittedName>
</protein>
<dbReference type="SUPFAM" id="SSF53448">
    <property type="entry name" value="Nucleotide-diphospho-sugar transferases"/>
    <property type="match status" value="1"/>
</dbReference>
<feature type="domain" description="Glycosyltransferase 2-like" evidence="1">
    <location>
        <begin position="1"/>
        <end position="119"/>
    </location>
</feature>
<evidence type="ECO:0000313" key="3">
    <source>
        <dbReference type="Proteomes" id="UP001597544"/>
    </source>
</evidence>
<proteinExistence type="predicted"/>
<gene>
    <name evidence="2" type="ORF">ACFSRY_17365</name>
</gene>
<dbReference type="InterPro" id="IPR029044">
    <property type="entry name" value="Nucleotide-diphossugar_trans"/>
</dbReference>
<dbReference type="PANTHER" id="PTHR22916:SF3">
    <property type="entry name" value="UDP-GLCNAC:BETAGAL BETA-1,3-N-ACETYLGLUCOSAMINYLTRANSFERASE-LIKE PROTEIN 1"/>
    <property type="match status" value="1"/>
</dbReference>
<dbReference type="Pfam" id="PF00535">
    <property type="entry name" value="Glycos_transf_2"/>
    <property type="match status" value="1"/>
</dbReference>
<dbReference type="Proteomes" id="UP001597544">
    <property type="component" value="Unassembled WGS sequence"/>
</dbReference>
<keyword evidence="3" id="KW-1185">Reference proteome</keyword>
<evidence type="ECO:0000313" key="2">
    <source>
        <dbReference type="EMBL" id="MFD2515647.1"/>
    </source>
</evidence>
<dbReference type="Gene3D" id="3.90.550.10">
    <property type="entry name" value="Spore Coat Polysaccharide Biosynthesis Protein SpsA, Chain A"/>
    <property type="match status" value="1"/>
</dbReference>
<name>A0ABW5IPS5_9BACT</name>
<comment type="caution">
    <text evidence="2">The sequence shown here is derived from an EMBL/GenBank/DDBJ whole genome shotgun (WGS) entry which is preliminary data.</text>
</comment>
<sequence>MTAFNREKYIGEAIKSVLASNYVNWELIITDDCSTDATFKIAQSYEQQDKRIKVYKNEANLGDYPNRNRAASYAKGEYLMNVDSDDLLHKGTMDKCLNLFRKYPLASFGIYCPNYSSDHLLSPVQAISKHFFEKPLLLIGPGGTIIKNKFFKQLGGFPTKYGPANDGYYNLNAASQTHTVLIPFELVYYRRHEGQEINNKYAYLYNNYLYLNDALRNIELHLKASEKRFIIKKNKRRFLTNIVNFYLETKDWSRTTAALKTAKFNIRDLLAAIFH</sequence>
<dbReference type="PANTHER" id="PTHR22916">
    <property type="entry name" value="GLYCOSYLTRANSFERASE"/>
    <property type="match status" value="1"/>
</dbReference>
<dbReference type="CDD" id="cd00761">
    <property type="entry name" value="Glyco_tranf_GTA_type"/>
    <property type="match status" value="1"/>
</dbReference>
<dbReference type="RefSeq" id="WP_377510797.1">
    <property type="nucleotide sequence ID" value="NZ_JBHULU010000021.1"/>
</dbReference>
<dbReference type="EMBL" id="JBHULU010000021">
    <property type="protein sequence ID" value="MFD2515647.1"/>
    <property type="molecule type" value="Genomic_DNA"/>
</dbReference>
<reference evidence="3" key="1">
    <citation type="journal article" date="2019" name="Int. J. Syst. Evol. Microbiol.">
        <title>The Global Catalogue of Microorganisms (GCM) 10K type strain sequencing project: providing services to taxonomists for standard genome sequencing and annotation.</title>
        <authorList>
            <consortium name="The Broad Institute Genomics Platform"/>
            <consortium name="The Broad Institute Genome Sequencing Center for Infectious Disease"/>
            <person name="Wu L."/>
            <person name="Ma J."/>
        </authorList>
    </citation>
    <scope>NUCLEOTIDE SEQUENCE [LARGE SCALE GENOMIC DNA]</scope>
    <source>
        <strain evidence="3">KCTC 42498</strain>
    </source>
</reference>
<accession>A0ABW5IPS5</accession>
<dbReference type="InterPro" id="IPR001173">
    <property type="entry name" value="Glyco_trans_2-like"/>
</dbReference>
<organism evidence="2 3">
    <name type="scientific">Pontibacter locisalis</name>
    <dbReference type="NCBI Taxonomy" id="1719035"/>
    <lineage>
        <taxon>Bacteria</taxon>
        <taxon>Pseudomonadati</taxon>
        <taxon>Bacteroidota</taxon>
        <taxon>Cytophagia</taxon>
        <taxon>Cytophagales</taxon>
        <taxon>Hymenobacteraceae</taxon>
        <taxon>Pontibacter</taxon>
    </lineage>
</organism>